<reference evidence="1 2" key="1">
    <citation type="submission" date="2021-05" db="EMBL/GenBank/DDBJ databases">
        <title>Novel Bacillus species.</title>
        <authorList>
            <person name="Liu G."/>
        </authorList>
    </citation>
    <scope>NUCLEOTIDE SEQUENCE [LARGE SCALE GENOMIC DNA]</scope>
    <source>
        <strain evidence="1 2">FJAT-49732</strain>
    </source>
</reference>
<proteinExistence type="predicted"/>
<protein>
    <submittedName>
        <fullName evidence="1">Uncharacterized protein</fullName>
    </submittedName>
</protein>
<organism evidence="1 2">
    <name type="scientific">Lederbergia citrisecunda</name>
    <dbReference type="NCBI Taxonomy" id="2833583"/>
    <lineage>
        <taxon>Bacteria</taxon>
        <taxon>Bacillati</taxon>
        <taxon>Bacillota</taxon>
        <taxon>Bacilli</taxon>
        <taxon>Bacillales</taxon>
        <taxon>Bacillaceae</taxon>
        <taxon>Lederbergia</taxon>
    </lineage>
</organism>
<accession>A0A942TMZ4</accession>
<dbReference type="AlphaFoldDB" id="A0A942TMZ4"/>
<dbReference type="Proteomes" id="UP000682713">
    <property type="component" value="Unassembled WGS sequence"/>
</dbReference>
<evidence type="ECO:0000313" key="1">
    <source>
        <dbReference type="EMBL" id="MBS4200263.1"/>
    </source>
</evidence>
<name>A0A942TMZ4_9BACI</name>
<sequence>MSKNKRVKPVSFNITNEEDQTMLEHLKDSNFSGYVKSLILADIKRKQTLKHVKKTEGGGLKIIVG</sequence>
<evidence type="ECO:0000313" key="2">
    <source>
        <dbReference type="Proteomes" id="UP000682713"/>
    </source>
</evidence>
<comment type="caution">
    <text evidence="1">The sequence shown here is derived from an EMBL/GenBank/DDBJ whole genome shotgun (WGS) entry which is preliminary data.</text>
</comment>
<dbReference type="EMBL" id="JAGYPJ010000001">
    <property type="protein sequence ID" value="MBS4200263.1"/>
    <property type="molecule type" value="Genomic_DNA"/>
</dbReference>
<keyword evidence="2" id="KW-1185">Reference proteome</keyword>
<dbReference type="RefSeq" id="WP_213110859.1">
    <property type="nucleotide sequence ID" value="NZ_JAGYPJ010000001.1"/>
</dbReference>
<gene>
    <name evidence="1" type="ORF">KHA93_11540</name>
</gene>